<comment type="catalytic activity">
    <reaction evidence="6">
        <text>2-deoxy-D-ribose 5-phosphate = D-glyceraldehyde 3-phosphate + acetaldehyde</text>
        <dbReference type="Rhea" id="RHEA:12821"/>
        <dbReference type="ChEBI" id="CHEBI:15343"/>
        <dbReference type="ChEBI" id="CHEBI:59776"/>
        <dbReference type="ChEBI" id="CHEBI:62877"/>
        <dbReference type="EC" id="4.1.2.4"/>
    </reaction>
</comment>
<name>A0ABQ2WU15_9ALTE</name>
<accession>A0ABQ2WU15</accession>
<dbReference type="PIRSF" id="PIRSF001357">
    <property type="entry name" value="DeoC"/>
    <property type="match status" value="1"/>
</dbReference>
<sequence>MTSSLRLQQLVTLLDVTRLNETDEPQDVQDWLTSLPQPPVAIAAFCVYPQFLQTTAAFAKSSMPTAALATVVNFPEGDQPIERVLSDVAKALALGATEIDCVMPYNTLLKGDEKAVLAFLTAVRAACGEHCLKVIIESGELVTAQQITKATELVIASGADFVKTSTGKVPVGVTLEAARIILTSIAAADRIVGFKASGGLKTIEQALAILEMFEQITGQNADAKSLRIGASALLNELVQELSL</sequence>
<dbReference type="RefSeq" id="WP_189483599.1">
    <property type="nucleotide sequence ID" value="NZ_BMYR01000010.1"/>
</dbReference>
<keyword evidence="9" id="KW-1185">Reference proteome</keyword>
<dbReference type="NCBIfam" id="TIGR00126">
    <property type="entry name" value="deoC"/>
    <property type="match status" value="1"/>
</dbReference>
<evidence type="ECO:0000256" key="5">
    <source>
        <dbReference type="ARBA" id="ARBA00023270"/>
    </source>
</evidence>
<dbReference type="EMBL" id="BMYR01000010">
    <property type="protein sequence ID" value="GGW68173.1"/>
    <property type="molecule type" value="Genomic_DNA"/>
</dbReference>
<evidence type="ECO:0000256" key="4">
    <source>
        <dbReference type="ARBA" id="ARBA00023239"/>
    </source>
</evidence>
<dbReference type="SUPFAM" id="SSF51569">
    <property type="entry name" value="Aldolase"/>
    <property type="match status" value="1"/>
</dbReference>
<evidence type="ECO:0000256" key="7">
    <source>
        <dbReference type="NCBIfam" id="TIGR00126"/>
    </source>
</evidence>
<dbReference type="PANTHER" id="PTHR10889:SF3">
    <property type="entry name" value="DEOXYRIBOSE-PHOSPHATE ALDOLASE"/>
    <property type="match status" value="1"/>
</dbReference>
<evidence type="ECO:0000313" key="9">
    <source>
        <dbReference type="Proteomes" id="UP000634667"/>
    </source>
</evidence>
<evidence type="ECO:0000256" key="2">
    <source>
        <dbReference type="ARBA" id="ARBA00009473"/>
    </source>
</evidence>
<protein>
    <recommendedName>
        <fullName evidence="3 7">Deoxyribose-phosphate aldolase</fullName>
        <ecNumber evidence="3 7">4.1.2.4</ecNumber>
    </recommendedName>
</protein>
<evidence type="ECO:0000313" key="8">
    <source>
        <dbReference type="EMBL" id="GGW68173.1"/>
    </source>
</evidence>
<comment type="pathway">
    <text evidence="1">Carbohydrate degradation; 2-deoxy-D-ribose 1-phosphate degradation; D-glyceraldehyde 3-phosphate and acetaldehyde from 2-deoxy-alpha-D-ribose 1-phosphate: step 2/2.</text>
</comment>
<keyword evidence="4" id="KW-0456">Lyase</keyword>
<dbReference type="EC" id="4.1.2.4" evidence="3 7"/>
<reference evidence="9" key="1">
    <citation type="journal article" date="2019" name="Int. J. Syst. Evol. Microbiol.">
        <title>The Global Catalogue of Microorganisms (GCM) 10K type strain sequencing project: providing services to taxonomists for standard genome sequencing and annotation.</title>
        <authorList>
            <consortium name="The Broad Institute Genomics Platform"/>
            <consortium name="The Broad Institute Genome Sequencing Center for Infectious Disease"/>
            <person name="Wu L."/>
            <person name="Ma J."/>
        </authorList>
    </citation>
    <scope>NUCLEOTIDE SEQUENCE [LARGE SCALE GENOMIC DNA]</scope>
    <source>
        <strain evidence="9">KCTC 23723</strain>
    </source>
</reference>
<evidence type="ECO:0000256" key="6">
    <source>
        <dbReference type="ARBA" id="ARBA00048791"/>
    </source>
</evidence>
<dbReference type="Gene3D" id="3.20.20.70">
    <property type="entry name" value="Aldolase class I"/>
    <property type="match status" value="1"/>
</dbReference>
<dbReference type="PANTHER" id="PTHR10889">
    <property type="entry name" value="DEOXYRIBOSE-PHOSPHATE ALDOLASE"/>
    <property type="match status" value="1"/>
</dbReference>
<evidence type="ECO:0000256" key="1">
    <source>
        <dbReference type="ARBA" id="ARBA00004816"/>
    </source>
</evidence>
<dbReference type="Proteomes" id="UP000634667">
    <property type="component" value="Unassembled WGS sequence"/>
</dbReference>
<comment type="caution">
    <text evidence="8">The sequence shown here is derived from an EMBL/GenBank/DDBJ whole genome shotgun (WGS) entry which is preliminary data.</text>
</comment>
<gene>
    <name evidence="8" type="primary">deoC</name>
    <name evidence="8" type="ORF">GCM10008111_25360</name>
</gene>
<dbReference type="InterPro" id="IPR011343">
    <property type="entry name" value="DeoC"/>
</dbReference>
<proteinExistence type="inferred from homology"/>
<dbReference type="Pfam" id="PF01791">
    <property type="entry name" value="DeoC"/>
    <property type="match status" value="1"/>
</dbReference>
<evidence type="ECO:0000256" key="3">
    <source>
        <dbReference type="ARBA" id="ARBA00012515"/>
    </source>
</evidence>
<dbReference type="InterPro" id="IPR002915">
    <property type="entry name" value="DeoC/FbaB/LacD_aldolase"/>
</dbReference>
<comment type="similarity">
    <text evidence="2">Belongs to the DeoC/FbaB aldolase family. DeoC type 2 subfamily.</text>
</comment>
<keyword evidence="5" id="KW-0704">Schiff base</keyword>
<dbReference type="SMART" id="SM01133">
    <property type="entry name" value="DeoC"/>
    <property type="match status" value="1"/>
</dbReference>
<dbReference type="InterPro" id="IPR013785">
    <property type="entry name" value="Aldolase_TIM"/>
</dbReference>
<organism evidence="8 9">
    <name type="scientific">Alishewanella tabrizica</name>
    <dbReference type="NCBI Taxonomy" id="671278"/>
    <lineage>
        <taxon>Bacteria</taxon>
        <taxon>Pseudomonadati</taxon>
        <taxon>Pseudomonadota</taxon>
        <taxon>Gammaproteobacteria</taxon>
        <taxon>Alteromonadales</taxon>
        <taxon>Alteromonadaceae</taxon>
        <taxon>Alishewanella</taxon>
    </lineage>
</organism>